<keyword evidence="2" id="KW-0677">Repeat</keyword>
<dbReference type="InterPro" id="IPR014867">
    <property type="entry name" value="Spore_coat_CotH_CotH2/3/7"/>
</dbReference>
<dbReference type="PROSITE" id="PS51763">
    <property type="entry name" value="CBM10"/>
    <property type="match status" value="2"/>
</dbReference>
<dbReference type="InterPro" id="IPR009034">
    <property type="entry name" value="Dockerin_dom_fun_sf"/>
</dbReference>
<dbReference type="PANTHER" id="PTHR40050">
    <property type="entry name" value="INNER SPORE COAT PROTEIN H"/>
    <property type="match status" value="1"/>
</dbReference>
<dbReference type="SUPFAM" id="SSF64571">
    <property type="entry name" value="Cellulose docking domain, dockering"/>
    <property type="match status" value="2"/>
</dbReference>
<keyword evidence="7" id="KW-1185">Reference proteome</keyword>
<evidence type="ECO:0000256" key="4">
    <source>
        <dbReference type="SAM" id="SignalP"/>
    </source>
</evidence>
<dbReference type="OrthoDB" id="10267127at2759"/>
<evidence type="ECO:0000259" key="5">
    <source>
        <dbReference type="PROSITE" id="PS51763"/>
    </source>
</evidence>
<reference evidence="6 7" key="1">
    <citation type="submission" date="2016-08" db="EMBL/GenBank/DDBJ databases">
        <title>A Parts List for Fungal Cellulosomes Revealed by Comparative Genomics.</title>
        <authorList>
            <consortium name="DOE Joint Genome Institute"/>
            <person name="Haitjema C.H."/>
            <person name="Gilmore S.P."/>
            <person name="Henske J.K."/>
            <person name="Solomon K.V."/>
            <person name="De Groot R."/>
            <person name="Kuo A."/>
            <person name="Mondo S.J."/>
            <person name="Salamov A.A."/>
            <person name="Labutti K."/>
            <person name="Zhao Z."/>
            <person name="Chiniquy J."/>
            <person name="Barry K."/>
            <person name="Brewer H.M."/>
            <person name="Purvine S.O."/>
            <person name="Wright A.T."/>
            <person name="Boxma B."/>
            <person name="Van Alen T."/>
            <person name="Hackstein J.H."/>
            <person name="Baker S.E."/>
            <person name="Grigoriev I.V."/>
            <person name="O'Malley M.A."/>
        </authorList>
    </citation>
    <scope>NUCLEOTIDE SEQUENCE [LARGE SCALE GENOMIC DNA]</scope>
    <source>
        <strain evidence="6 7">G1</strain>
    </source>
</reference>
<keyword evidence="3" id="KW-0378">Hydrolase</keyword>
<dbReference type="Proteomes" id="UP000193920">
    <property type="component" value="Unassembled WGS sequence"/>
</dbReference>
<protein>
    <submittedName>
        <fullName evidence="6">Coth-domain-containing protein</fullName>
    </submittedName>
</protein>
<feature type="chain" id="PRO_5012192325" evidence="4">
    <location>
        <begin position="19"/>
        <end position="555"/>
    </location>
</feature>
<evidence type="ECO:0000256" key="3">
    <source>
        <dbReference type="ARBA" id="ARBA00022801"/>
    </source>
</evidence>
<accession>A0A1Y2EM03</accession>
<dbReference type="EMBL" id="MCOG01000040">
    <property type="protein sequence ID" value="ORY72266.1"/>
    <property type="molecule type" value="Genomic_DNA"/>
</dbReference>
<keyword evidence="1 4" id="KW-0732">Signal</keyword>
<feature type="domain" description="CBM10" evidence="5">
    <location>
        <begin position="468"/>
        <end position="504"/>
    </location>
</feature>
<dbReference type="InterPro" id="IPR002883">
    <property type="entry name" value="CBM10/Dockerin_dom"/>
</dbReference>
<dbReference type="GO" id="GO:0016787">
    <property type="term" value="F:hydrolase activity"/>
    <property type="evidence" value="ECO:0007669"/>
    <property type="project" value="UniProtKB-KW"/>
</dbReference>
<evidence type="ECO:0000256" key="2">
    <source>
        <dbReference type="ARBA" id="ARBA00022737"/>
    </source>
</evidence>
<comment type="caution">
    <text evidence="6">The sequence shown here is derived from an EMBL/GenBank/DDBJ whole genome shotgun (WGS) entry which is preliminary data.</text>
</comment>
<dbReference type="Gene3D" id="3.90.1220.10">
    <property type="entry name" value="Cellulose docking domain, dockering"/>
    <property type="match status" value="2"/>
</dbReference>
<name>A0A1Y2EM03_9FUNG</name>
<dbReference type="AlphaFoldDB" id="A0A1Y2EM03"/>
<feature type="domain" description="CBM10" evidence="5">
    <location>
        <begin position="507"/>
        <end position="551"/>
    </location>
</feature>
<gene>
    <name evidence="6" type="ORF">LY90DRAFT_452532</name>
</gene>
<evidence type="ECO:0000313" key="6">
    <source>
        <dbReference type="EMBL" id="ORY72266.1"/>
    </source>
</evidence>
<sequence length="555" mass="64030">MKSILFTILIVFCATVYSKYLDNLDRSFDKIEEKIVNIFIPLSDEQYQNLIQIVQISPEQVQNGNAKNMPDFEAAVNATIKYGEKEEVLPVNFKTGGMYARSNSKVGFNMKFEQKIFGRKSLRLRPDPNDKSYMREKLSSDILNRAGLPSVQAGYARLYINSEFFGLYTLLDSVKPAMIKKVFRLEEETDDMILYQCKYDGMDFSIGSESHCIDAVNEDNTDLSELKDLIQKVNSATTIAQFEEFLDVDLFLKNVIVEWLIGSFDHFLILGHNFNLYKRPTDNKWCIVIYDFDNTFGYNLNAGSFNIRGRNGGWGFNQNIDYTTLSFKDFNSKVNHKIFQYLIYQDDTKFKALLKDVLVYAFNPQLLKQHMNELKTFLTPYVNEDLTPVGGQLPGRVNRKGYNSKANVNDFQRNNEVESYIQRRYDSVVKEYGFNSREIETLSQTQQPTSYFSIASAQQIEIEAKNGMCWSRSIGFVCCDKCNVLYVDEQGQWGVEDGYWCGINPSKCKYKEYECAKNKKNTLPCCTTCDIYLIDATGRYGYENGEWCNTPFNCP</sequence>
<organism evidence="6 7">
    <name type="scientific">Neocallimastix californiae</name>
    <dbReference type="NCBI Taxonomy" id="1754190"/>
    <lineage>
        <taxon>Eukaryota</taxon>
        <taxon>Fungi</taxon>
        <taxon>Fungi incertae sedis</taxon>
        <taxon>Chytridiomycota</taxon>
        <taxon>Chytridiomycota incertae sedis</taxon>
        <taxon>Neocallimastigomycetes</taxon>
        <taxon>Neocallimastigales</taxon>
        <taxon>Neocallimastigaceae</taxon>
        <taxon>Neocallimastix</taxon>
    </lineage>
</organism>
<dbReference type="Pfam" id="PF08757">
    <property type="entry name" value="CotH"/>
    <property type="match status" value="1"/>
</dbReference>
<proteinExistence type="predicted"/>
<feature type="signal peptide" evidence="4">
    <location>
        <begin position="1"/>
        <end position="18"/>
    </location>
</feature>
<dbReference type="PANTHER" id="PTHR40050:SF1">
    <property type="entry name" value="INNER SPORE COAT PROTEIN H"/>
    <property type="match status" value="1"/>
</dbReference>
<dbReference type="Pfam" id="PF02013">
    <property type="entry name" value="CBM_10"/>
    <property type="match status" value="2"/>
</dbReference>
<evidence type="ECO:0000256" key="1">
    <source>
        <dbReference type="ARBA" id="ARBA00022729"/>
    </source>
</evidence>
<evidence type="ECO:0000313" key="7">
    <source>
        <dbReference type="Proteomes" id="UP000193920"/>
    </source>
</evidence>